<keyword evidence="3" id="KW-1185">Reference proteome</keyword>
<accession>A0ABP1G5F8</accession>
<comment type="caution">
    <text evidence="2">The sequence shown here is derived from an EMBL/GenBank/DDBJ whole genome shotgun (WGS) entry which is preliminary data.</text>
</comment>
<protein>
    <submittedName>
        <fullName evidence="2">G10514 protein</fullName>
    </submittedName>
</protein>
<organism evidence="2 3">
    <name type="scientific">Coccomyxa viridis</name>
    <dbReference type="NCBI Taxonomy" id="1274662"/>
    <lineage>
        <taxon>Eukaryota</taxon>
        <taxon>Viridiplantae</taxon>
        <taxon>Chlorophyta</taxon>
        <taxon>core chlorophytes</taxon>
        <taxon>Trebouxiophyceae</taxon>
        <taxon>Trebouxiophyceae incertae sedis</taxon>
        <taxon>Coccomyxaceae</taxon>
        <taxon>Coccomyxa</taxon>
    </lineage>
</organism>
<keyword evidence="1" id="KW-0175">Coiled coil</keyword>
<dbReference type="EMBL" id="CAXHTA020000017">
    <property type="protein sequence ID" value="CAL5227526.1"/>
    <property type="molecule type" value="Genomic_DNA"/>
</dbReference>
<reference evidence="2 3" key="1">
    <citation type="submission" date="2024-06" db="EMBL/GenBank/DDBJ databases">
        <authorList>
            <person name="Kraege A."/>
            <person name="Thomma B."/>
        </authorList>
    </citation>
    <scope>NUCLEOTIDE SEQUENCE [LARGE SCALE GENOMIC DNA]</scope>
</reference>
<sequence length="249" mass="27751">MAALKLGRAQENMFSHEQNLRCTERWVEKLVGQGKLPASALEALKQREIPTTLVNSKPIAEMVPQYVKGPIPVARGPINYLTDLSPSLPSLSISRGRWTTPDGSIFDIAEGKRMAQEPAKMATPFERARMQRVSNAALESPVVHGLRVLPEFTPGRALMWGSILAIWGTAAIVATSSRGLGIKKVDEAEGKLQETLDPYIDWVADRMEPVRRQLTFDTLREKSGTERELTKLQEALKRKLSKAHRQESD</sequence>
<evidence type="ECO:0000313" key="2">
    <source>
        <dbReference type="EMBL" id="CAL5227526.1"/>
    </source>
</evidence>
<dbReference type="Proteomes" id="UP001497392">
    <property type="component" value="Unassembled WGS sequence"/>
</dbReference>
<proteinExistence type="predicted"/>
<evidence type="ECO:0000256" key="1">
    <source>
        <dbReference type="SAM" id="Coils"/>
    </source>
</evidence>
<feature type="coiled-coil region" evidence="1">
    <location>
        <begin position="222"/>
        <end position="249"/>
    </location>
</feature>
<evidence type="ECO:0000313" key="3">
    <source>
        <dbReference type="Proteomes" id="UP001497392"/>
    </source>
</evidence>
<gene>
    <name evidence="2" type="primary">g10514</name>
    <name evidence="2" type="ORF">VP750_LOCUS9432</name>
</gene>
<name>A0ABP1G5F8_9CHLO</name>